<accession>A0A2G6KEC9</accession>
<gene>
    <name evidence="1" type="ORF">CSA56_08995</name>
</gene>
<sequence length="161" mass="18400">MIKRLFFRVTCFVCAMLSLITQEGKTYQFSPTTLETRTVKTQYLPVVHVPLSRKVIQKKEYMLTPLWRELRLVPKAAKKTVKAQWITCLHTLSGNVGEKGPAYALIDSRIAGSPAYWRRFAELYPREAKRLFRQIISALSIGDLEKAATLLSDNAWLPISV</sequence>
<protein>
    <submittedName>
        <fullName evidence="1">Uncharacterized protein</fullName>
    </submittedName>
</protein>
<organism evidence="1 2">
    <name type="scientific">candidate division KSB3 bacterium</name>
    <dbReference type="NCBI Taxonomy" id="2044937"/>
    <lineage>
        <taxon>Bacteria</taxon>
        <taxon>candidate division KSB3</taxon>
    </lineage>
</organism>
<dbReference type="AlphaFoldDB" id="A0A2G6KEC9"/>
<dbReference type="EMBL" id="PDSK01000092">
    <property type="protein sequence ID" value="PIE34043.1"/>
    <property type="molecule type" value="Genomic_DNA"/>
</dbReference>
<dbReference type="Proteomes" id="UP000230821">
    <property type="component" value="Unassembled WGS sequence"/>
</dbReference>
<proteinExistence type="predicted"/>
<name>A0A2G6KEC9_9BACT</name>
<evidence type="ECO:0000313" key="1">
    <source>
        <dbReference type="EMBL" id="PIE34043.1"/>
    </source>
</evidence>
<evidence type="ECO:0000313" key="2">
    <source>
        <dbReference type="Proteomes" id="UP000230821"/>
    </source>
</evidence>
<reference evidence="1 2" key="1">
    <citation type="submission" date="2017-10" db="EMBL/GenBank/DDBJ databases">
        <title>Novel microbial diversity and functional potential in the marine mammal oral microbiome.</title>
        <authorList>
            <person name="Dudek N.K."/>
            <person name="Sun C.L."/>
            <person name="Burstein D."/>
            <person name="Kantor R.S."/>
            <person name="Aliaga Goltsman D.S."/>
            <person name="Bik E.M."/>
            <person name="Thomas B.C."/>
            <person name="Banfield J.F."/>
            <person name="Relman D.A."/>
        </authorList>
    </citation>
    <scope>NUCLEOTIDE SEQUENCE [LARGE SCALE GENOMIC DNA]</scope>
    <source>
        <strain evidence="1">DOLJORAL78_47_16</strain>
    </source>
</reference>
<comment type="caution">
    <text evidence="1">The sequence shown here is derived from an EMBL/GenBank/DDBJ whole genome shotgun (WGS) entry which is preliminary data.</text>
</comment>